<dbReference type="AlphaFoldDB" id="A0A1F5DNT4"/>
<name>A0A1F5DNT4_9BACT</name>
<dbReference type="Proteomes" id="UP000178764">
    <property type="component" value="Unassembled WGS sequence"/>
</dbReference>
<keyword evidence="1" id="KW-0456">Lyase</keyword>
<evidence type="ECO:0000313" key="3">
    <source>
        <dbReference type="Proteomes" id="UP000178764"/>
    </source>
</evidence>
<feature type="non-terminal residue" evidence="2">
    <location>
        <position position="1"/>
    </location>
</feature>
<dbReference type="PANTHER" id="PTHR30272:SF1">
    <property type="entry name" value="3-HYDROXYACYL-[ACYL-CARRIER-PROTEIN] DEHYDRATASE"/>
    <property type="match status" value="1"/>
</dbReference>
<dbReference type="PANTHER" id="PTHR30272">
    <property type="entry name" value="3-HYDROXYACYL-[ACYL-CARRIER-PROTEIN] DEHYDRATASE"/>
    <property type="match status" value="1"/>
</dbReference>
<organism evidence="2 3">
    <name type="scientific">Candidatus Berkelbacteria bacterium RBG_13_40_8</name>
    <dbReference type="NCBI Taxonomy" id="1797467"/>
    <lineage>
        <taxon>Bacteria</taxon>
        <taxon>Candidatus Berkelbacteria</taxon>
    </lineage>
</organism>
<dbReference type="CDD" id="cd01288">
    <property type="entry name" value="FabZ"/>
    <property type="match status" value="1"/>
</dbReference>
<evidence type="ECO:0008006" key="4">
    <source>
        <dbReference type="Google" id="ProtNLM"/>
    </source>
</evidence>
<dbReference type="Pfam" id="PF07977">
    <property type="entry name" value="FabA"/>
    <property type="match status" value="1"/>
</dbReference>
<dbReference type="GO" id="GO:0016829">
    <property type="term" value="F:lyase activity"/>
    <property type="evidence" value="ECO:0007669"/>
    <property type="project" value="UniProtKB-KW"/>
</dbReference>
<gene>
    <name evidence="2" type="ORF">A2V71_01540</name>
</gene>
<evidence type="ECO:0000313" key="2">
    <source>
        <dbReference type="EMBL" id="OGD56785.1"/>
    </source>
</evidence>
<evidence type="ECO:0000256" key="1">
    <source>
        <dbReference type="ARBA" id="ARBA00023239"/>
    </source>
</evidence>
<dbReference type="InterPro" id="IPR013114">
    <property type="entry name" value="FabA_FabZ"/>
</dbReference>
<accession>A0A1F5DNT4</accession>
<sequence>FICIDEILEIKPQNREATCVKIYLGVGCLDLSDHFPAPAEQIMPGVVLLEGMNQTLQVIGSEIPELKGKKPFFAGVDKARFRHPVKPGAEVIYFGKITKLSSHVGVGQVIAKVGDKIVAEAEILFAF</sequence>
<dbReference type="EMBL" id="MEZT01000013">
    <property type="protein sequence ID" value="OGD56785.1"/>
    <property type="molecule type" value="Genomic_DNA"/>
</dbReference>
<reference evidence="2 3" key="1">
    <citation type="journal article" date="2016" name="Nat. Commun.">
        <title>Thousands of microbial genomes shed light on interconnected biogeochemical processes in an aquifer system.</title>
        <authorList>
            <person name="Anantharaman K."/>
            <person name="Brown C.T."/>
            <person name="Hug L.A."/>
            <person name="Sharon I."/>
            <person name="Castelle C.J."/>
            <person name="Probst A.J."/>
            <person name="Thomas B.C."/>
            <person name="Singh A."/>
            <person name="Wilkins M.J."/>
            <person name="Karaoz U."/>
            <person name="Brodie E.L."/>
            <person name="Williams K.H."/>
            <person name="Hubbard S.S."/>
            <person name="Banfield J.F."/>
        </authorList>
    </citation>
    <scope>NUCLEOTIDE SEQUENCE [LARGE SCALE GENOMIC DNA]</scope>
</reference>
<proteinExistence type="predicted"/>
<dbReference type="Gene3D" id="3.10.129.10">
    <property type="entry name" value="Hotdog Thioesterase"/>
    <property type="match status" value="1"/>
</dbReference>
<comment type="caution">
    <text evidence="2">The sequence shown here is derived from an EMBL/GenBank/DDBJ whole genome shotgun (WGS) entry which is preliminary data.</text>
</comment>
<dbReference type="SUPFAM" id="SSF54637">
    <property type="entry name" value="Thioesterase/thiol ester dehydrase-isomerase"/>
    <property type="match status" value="1"/>
</dbReference>
<protein>
    <recommendedName>
        <fullName evidence="4">3-hydroxyacyl-[acyl-carrier-protein] dehydratase FabZ</fullName>
    </recommendedName>
</protein>
<dbReference type="InterPro" id="IPR029069">
    <property type="entry name" value="HotDog_dom_sf"/>
</dbReference>